<dbReference type="AlphaFoldDB" id="Q1Q3N0"/>
<dbReference type="EMBL" id="CP049055">
    <property type="protein sequence ID" value="QII11735.1"/>
    <property type="molecule type" value="Genomic_DNA"/>
</dbReference>
<sequence>MCYNFFSSVETVTALVTIYALTKQGRRMWILGQYLTISNASPLTVSHTSFLPEFPKTNL</sequence>
<evidence type="ECO:0000313" key="2">
    <source>
        <dbReference type="EMBL" id="QII11735.1"/>
    </source>
</evidence>
<reference evidence="1" key="2">
    <citation type="submission" date="2006-01" db="EMBL/GenBank/DDBJ databases">
        <authorList>
            <person name="Genoscope"/>
        </authorList>
    </citation>
    <scope>NUCLEOTIDE SEQUENCE</scope>
</reference>
<dbReference type="EMBL" id="CT573071">
    <property type="protein sequence ID" value="CAJ74626.1"/>
    <property type="molecule type" value="Genomic_DNA"/>
</dbReference>
<evidence type="ECO:0000313" key="1">
    <source>
        <dbReference type="EMBL" id="CAJ74626.1"/>
    </source>
</evidence>
<organism evidence="1">
    <name type="scientific">Kuenenia stuttgartiensis</name>
    <dbReference type="NCBI Taxonomy" id="174633"/>
    <lineage>
        <taxon>Bacteria</taxon>
        <taxon>Pseudomonadati</taxon>
        <taxon>Planctomycetota</taxon>
        <taxon>Candidatus Brocadiia</taxon>
        <taxon>Candidatus Brocadiales</taxon>
        <taxon>Candidatus Brocadiaceae</taxon>
        <taxon>Candidatus Kuenenia</taxon>
    </lineage>
</organism>
<dbReference type="Proteomes" id="UP000501926">
    <property type="component" value="Chromosome"/>
</dbReference>
<accession>Q1Q3N0</accession>
<protein>
    <submittedName>
        <fullName evidence="1">Uncharacterized protein</fullName>
    </submittedName>
</protein>
<gene>
    <name evidence="2" type="ORF">KsCSTR_23560</name>
    <name evidence="1" type="ORF">kuste3863</name>
</gene>
<evidence type="ECO:0000313" key="3">
    <source>
        <dbReference type="Proteomes" id="UP000501926"/>
    </source>
</evidence>
<proteinExistence type="predicted"/>
<reference evidence="1" key="1">
    <citation type="journal article" date="2006" name="Nature">
        <title>Deciphering the evolution and metabolism of an anammox bacterium from a community genome.</title>
        <authorList>
            <person name="Strous M."/>
            <person name="Pelletier E."/>
            <person name="Mangenot S."/>
            <person name="Rattei T."/>
            <person name="Lehner A."/>
            <person name="Taylor M.W."/>
            <person name="Horn M."/>
            <person name="Daims H."/>
            <person name="Bartol-Mavel D."/>
            <person name="Wincker P."/>
            <person name="Barbe V."/>
            <person name="Fonknechten N."/>
            <person name="Vallenet D."/>
            <person name="Segurens B."/>
            <person name="Schenowitz-Truong C."/>
            <person name="Medigue C."/>
            <person name="Collingro A."/>
            <person name="Snel B."/>
            <person name="Dutilh B.E."/>
            <person name="OpDenCamp H.J.M."/>
            <person name="vanDerDrift C."/>
            <person name="Cirpus I."/>
            <person name="vanDePas-Schoonen K.T."/>
            <person name="Harhangi H.R."/>
            <person name="vanNiftrik L."/>
            <person name="Schmid M."/>
            <person name="Keltjens J."/>
            <person name="vanDeVossenberg J."/>
            <person name="Kartal B."/>
            <person name="Meier H."/>
            <person name="Frishman D."/>
            <person name="Huynen M.A."/>
            <person name="Mewes H."/>
            <person name="Weissenbach J."/>
            <person name="Jetten M.S.M."/>
            <person name="Wagner M."/>
            <person name="LePaslier D."/>
        </authorList>
    </citation>
    <scope>NUCLEOTIDE SEQUENCE</scope>
</reference>
<reference evidence="2 3" key="3">
    <citation type="submission" date="2020-02" db="EMBL/GenBank/DDBJ databases">
        <title>Newly sequenced genome of strain CSTR1 showed variability in Candidatus Kuenenia stuttgartiensis genomes.</title>
        <authorList>
            <person name="Ding C."/>
            <person name="Adrian L."/>
        </authorList>
    </citation>
    <scope>NUCLEOTIDE SEQUENCE [LARGE SCALE GENOMIC DNA]</scope>
    <source>
        <strain evidence="2 3">CSTR1</strain>
    </source>
</reference>
<name>Q1Q3N0_KUEST</name>